<dbReference type="EMBL" id="PIQO01000020">
    <property type="protein sequence ID" value="PKR83273.1"/>
    <property type="molecule type" value="Genomic_DNA"/>
</dbReference>
<dbReference type="InterPro" id="IPR001048">
    <property type="entry name" value="Asp/Glu/Uridylate_kinase"/>
</dbReference>
<evidence type="ECO:0000256" key="9">
    <source>
        <dbReference type="HAMAP-Rule" id="MF_00082"/>
    </source>
</evidence>
<evidence type="ECO:0000256" key="6">
    <source>
        <dbReference type="ARBA" id="ARBA00022777"/>
    </source>
</evidence>
<gene>
    <name evidence="9 11" type="primary">argB</name>
    <name evidence="11" type="ORF">CWO92_19940</name>
</gene>
<keyword evidence="12" id="KW-1185">Reference proteome</keyword>
<reference evidence="11 12" key="1">
    <citation type="submission" date="2017-11" db="EMBL/GenBank/DDBJ databases">
        <title>Bacillus camelliae sp. nov., isolated from pu'er tea.</title>
        <authorList>
            <person name="Niu L."/>
        </authorList>
    </citation>
    <scope>NUCLEOTIDE SEQUENCE [LARGE SCALE GENOMIC DNA]</scope>
    <source>
        <strain evidence="11 12">7578-1</strain>
    </source>
</reference>
<comment type="function">
    <text evidence="9">Catalyzes the ATP-dependent phosphorylation of N-acetyl-L-glutamate.</text>
</comment>
<proteinExistence type="inferred from homology"/>
<keyword evidence="5 9" id="KW-0547">Nucleotide-binding</keyword>
<dbReference type="InterPro" id="IPR004662">
    <property type="entry name" value="AcgluKinase_fam"/>
</dbReference>
<dbReference type="Gene3D" id="3.40.1160.10">
    <property type="entry name" value="Acetylglutamate kinase-like"/>
    <property type="match status" value="1"/>
</dbReference>
<dbReference type="GO" id="GO:0003991">
    <property type="term" value="F:acetylglutamate kinase activity"/>
    <property type="evidence" value="ECO:0007669"/>
    <property type="project" value="UniProtKB-UniRule"/>
</dbReference>
<comment type="caution">
    <text evidence="11">The sequence shown here is derived from an EMBL/GenBank/DDBJ whole genome shotgun (WGS) entry which is preliminary data.</text>
</comment>
<keyword evidence="6 9" id="KW-0418">Kinase</keyword>
<evidence type="ECO:0000256" key="5">
    <source>
        <dbReference type="ARBA" id="ARBA00022741"/>
    </source>
</evidence>
<dbReference type="PANTHER" id="PTHR23342">
    <property type="entry name" value="N-ACETYLGLUTAMATE SYNTHASE"/>
    <property type="match status" value="1"/>
</dbReference>
<dbReference type="InterPro" id="IPR036393">
    <property type="entry name" value="AceGlu_kinase-like_sf"/>
</dbReference>
<protein>
    <recommendedName>
        <fullName evidence="9">Acetylglutamate kinase</fullName>
        <ecNumber evidence="9">2.7.2.8</ecNumber>
    </recommendedName>
    <alternativeName>
        <fullName evidence="9">N-acetyl-L-glutamate 5-phosphotransferase</fullName>
    </alternativeName>
    <alternativeName>
        <fullName evidence="9">NAG kinase</fullName>
        <shortName evidence="9">NAGK</shortName>
    </alternativeName>
</protein>
<evidence type="ECO:0000256" key="8">
    <source>
        <dbReference type="ARBA" id="ARBA00048141"/>
    </source>
</evidence>
<evidence type="ECO:0000256" key="4">
    <source>
        <dbReference type="ARBA" id="ARBA00022679"/>
    </source>
</evidence>
<evidence type="ECO:0000256" key="3">
    <source>
        <dbReference type="ARBA" id="ARBA00022605"/>
    </source>
</evidence>
<dbReference type="PIRSF" id="PIRSF000728">
    <property type="entry name" value="NAGK"/>
    <property type="match status" value="1"/>
</dbReference>
<dbReference type="PANTHER" id="PTHR23342:SF0">
    <property type="entry name" value="N-ACETYLGLUTAMATE SYNTHASE, MITOCHONDRIAL"/>
    <property type="match status" value="1"/>
</dbReference>
<feature type="binding site" evidence="9">
    <location>
        <position position="157"/>
    </location>
    <ligand>
        <name>substrate</name>
    </ligand>
</feature>
<dbReference type="SUPFAM" id="SSF53633">
    <property type="entry name" value="Carbamate kinase-like"/>
    <property type="match status" value="1"/>
</dbReference>
<accession>A0A2N3LFH3</accession>
<comment type="subcellular location">
    <subcellularLocation>
        <location evidence="9">Cytoplasm</location>
    </subcellularLocation>
</comment>
<comment type="similarity">
    <text evidence="9">Belongs to the acetylglutamate kinase family. ArgB subfamily.</text>
</comment>
<keyword evidence="7 9" id="KW-0067">ATP-binding</keyword>
<dbReference type="GO" id="GO:0005737">
    <property type="term" value="C:cytoplasm"/>
    <property type="evidence" value="ECO:0007669"/>
    <property type="project" value="UniProtKB-SubCell"/>
</dbReference>
<name>A0A2N3LFH3_9BACI</name>
<evidence type="ECO:0000259" key="10">
    <source>
        <dbReference type="Pfam" id="PF00696"/>
    </source>
</evidence>
<organism evidence="11 12">
    <name type="scientific">Heyndrickxia camelliae</name>
    <dbReference type="NCBI Taxonomy" id="1707093"/>
    <lineage>
        <taxon>Bacteria</taxon>
        <taxon>Bacillati</taxon>
        <taxon>Bacillota</taxon>
        <taxon>Bacilli</taxon>
        <taxon>Bacillales</taxon>
        <taxon>Bacillaceae</taxon>
        <taxon>Heyndrickxia</taxon>
    </lineage>
</organism>
<dbReference type="FunFam" id="3.40.1160.10:FF:000004">
    <property type="entry name" value="Acetylglutamate kinase"/>
    <property type="match status" value="1"/>
</dbReference>
<feature type="domain" description="Aspartate/glutamate/uridylate kinase" evidence="10">
    <location>
        <begin position="4"/>
        <end position="234"/>
    </location>
</feature>
<dbReference type="AlphaFoldDB" id="A0A2N3LFH3"/>
<dbReference type="Proteomes" id="UP000233440">
    <property type="component" value="Unassembled WGS sequence"/>
</dbReference>
<dbReference type="CDD" id="cd04238">
    <property type="entry name" value="AAK_NAGK-like"/>
    <property type="match status" value="1"/>
</dbReference>
<dbReference type="GO" id="GO:0005524">
    <property type="term" value="F:ATP binding"/>
    <property type="evidence" value="ECO:0007669"/>
    <property type="project" value="UniProtKB-UniRule"/>
</dbReference>
<dbReference type="InterPro" id="IPR037528">
    <property type="entry name" value="ArgB"/>
</dbReference>
<evidence type="ECO:0000313" key="12">
    <source>
        <dbReference type="Proteomes" id="UP000233440"/>
    </source>
</evidence>
<dbReference type="EC" id="2.7.2.8" evidence="9"/>
<feature type="binding site" evidence="9">
    <location>
        <position position="63"/>
    </location>
    <ligand>
        <name>substrate</name>
    </ligand>
</feature>
<keyword evidence="4 9" id="KW-0808">Transferase</keyword>
<keyword evidence="2 9" id="KW-0055">Arginine biosynthesis</keyword>
<sequence length="263" mass="28266">MSYLIIKCGGSITDKLPDSFYRNIAALKTEFHINPIIVHGGGPQVTTLLEKLQIESKFIEGLRVTNESVIEVVEMVLSGTANKQIVRNLLSAGAKGIGLSGCDGKLLQAKLVDDHQKVGLVGEIVSVNNSLLDLLLCQSYIPVISPVAVDETNKPLNINADEAAAALSKAYHAPICMVTDVPGVMKEGNVIPKITKKEIDGYINTGIIHGGMVPKVKAAVACIQQGVKEVVIMNGLEEDNLIKYVRNEPIGTLVRLEEEFVDA</sequence>
<evidence type="ECO:0000256" key="7">
    <source>
        <dbReference type="ARBA" id="ARBA00022840"/>
    </source>
</evidence>
<dbReference type="GO" id="GO:0042450">
    <property type="term" value="P:L-arginine biosynthetic process via ornithine"/>
    <property type="evidence" value="ECO:0007669"/>
    <property type="project" value="UniProtKB-UniRule"/>
</dbReference>
<dbReference type="RefSeq" id="WP_101355968.1">
    <property type="nucleotide sequence ID" value="NZ_PIQO01000020.1"/>
</dbReference>
<evidence type="ECO:0000256" key="2">
    <source>
        <dbReference type="ARBA" id="ARBA00022571"/>
    </source>
</evidence>
<evidence type="ECO:0000313" key="11">
    <source>
        <dbReference type="EMBL" id="PKR83273.1"/>
    </source>
</evidence>
<feature type="site" description="Transition state stabilizer" evidence="9">
    <location>
        <position position="7"/>
    </location>
</feature>
<dbReference type="OrthoDB" id="9803155at2"/>
<keyword evidence="9" id="KW-0963">Cytoplasm</keyword>
<dbReference type="UniPathway" id="UPA00068">
    <property type="reaction ID" value="UER00107"/>
</dbReference>
<dbReference type="NCBIfam" id="TIGR00761">
    <property type="entry name" value="argB"/>
    <property type="match status" value="1"/>
</dbReference>
<feature type="binding site" evidence="9">
    <location>
        <begin position="41"/>
        <end position="42"/>
    </location>
    <ligand>
        <name>substrate</name>
    </ligand>
</feature>
<dbReference type="Pfam" id="PF00696">
    <property type="entry name" value="AA_kinase"/>
    <property type="match status" value="1"/>
</dbReference>
<keyword evidence="3 9" id="KW-0028">Amino-acid biosynthesis</keyword>
<dbReference type="HAMAP" id="MF_00082">
    <property type="entry name" value="ArgB"/>
    <property type="match status" value="1"/>
</dbReference>
<evidence type="ECO:0000256" key="1">
    <source>
        <dbReference type="ARBA" id="ARBA00004828"/>
    </source>
</evidence>
<feature type="site" description="Transition state stabilizer" evidence="9">
    <location>
        <position position="215"/>
    </location>
</feature>
<comment type="catalytic activity">
    <reaction evidence="8 9">
        <text>N-acetyl-L-glutamate + ATP = N-acetyl-L-glutamyl 5-phosphate + ADP</text>
        <dbReference type="Rhea" id="RHEA:14629"/>
        <dbReference type="ChEBI" id="CHEBI:30616"/>
        <dbReference type="ChEBI" id="CHEBI:44337"/>
        <dbReference type="ChEBI" id="CHEBI:57936"/>
        <dbReference type="ChEBI" id="CHEBI:456216"/>
        <dbReference type="EC" id="2.7.2.8"/>
    </reaction>
</comment>
<comment type="pathway">
    <text evidence="1 9">Amino-acid biosynthesis; L-arginine biosynthesis; N(2)-acetyl-L-ornithine from L-glutamate: step 2/4.</text>
</comment>